<dbReference type="Proteomes" id="UP001596383">
    <property type="component" value="Unassembled WGS sequence"/>
</dbReference>
<protein>
    <submittedName>
        <fullName evidence="1">MarR family transcriptional regulator</fullName>
    </submittedName>
</protein>
<gene>
    <name evidence="1" type="ORF">ACFQE6_04675</name>
</gene>
<sequence length="92" mass="10720">MVQHIVQSDMVNENFEPSERQEKLLSVLTEGRDSGEPWGYATVKRFTEEADLRKQYVSRELEGLLGAGWVSKPYRGLYRFVEDPREDNPDRS</sequence>
<dbReference type="RefSeq" id="WP_273737432.1">
    <property type="nucleotide sequence ID" value="NZ_JAQIVI010000074.1"/>
</dbReference>
<comment type="caution">
    <text evidence="1">The sequence shown here is derived from an EMBL/GenBank/DDBJ whole genome shotgun (WGS) entry which is preliminary data.</text>
</comment>
<evidence type="ECO:0000313" key="1">
    <source>
        <dbReference type="EMBL" id="MFC6764359.1"/>
    </source>
</evidence>
<reference evidence="1 2" key="1">
    <citation type="journal article" date="2019" name="Int. J. Syst. Evol. Microbiol.">
        <title>The Global Catalogue of Microorganisms (GCM) 10K type strain sequencing project: providing services to taxonomists for standard genome sequencing and annotation.</title>
        <authorList>
            <consortium name="The Broad Institute Genomics Platform"/>
            <consortium name="The Broad Institute Genome Sequencing Center for Infectious Disease"/>
            <person name="Wu L."/>
            <person name="Ma J."/>
        </authorList>
    </citation>
    <scope>NUCLEOTIDE SEQUENCE [LARGE SCALE GENOMIC DNA]</scope>
    <source>
        <strain evidence="1 2">LMG 29247</strain>
    </source>
</reference>
<dbReference type="AlphaFoldDB" id="A0ABD5SHG9"/>
<keyword evidence="2" id="KW-1185">Reference proteome</keyword>
<evidence type="ECO:0000313" key="2">
    <source>
        <dbReference type="Proteomes" id="UP001596383"/>
    </source>
</evidence>
<accession>A0ABD5SHG9</accession>
<dbReference type="EMBL" id="JBHSWV010000074">
    <property type="protein sequence ID" value="MFC6764359.1"/>
    <property type="molecule type" value="Genomic_DNA"/>
</dbReference>
<proteinExistence type="predicted"/>
<name>A0ABD5SHG9_9EURY</name>
<organism evidence="1 2">
    <name type="scientific">Natrinema soli</name>
    <dbReference type="NCBI Taxonomy" id="1930624"/>
    <lineage>
        <taxon>Archaea</taxon>
        <taxon>Methanobacteriati</taxon>
        <taxon>Methanobacteriota</taxon>
        <taxon>Stenosarchaea group</taxon>
        <taxon>Halobacteria</taxon>
        <taxon>Halobacteriales</taxon>
        <taxon>Natrialbaceae</taxon>
        <taxon>Natrinema</taxon>
    </lineage>
</organism>